<evidence type="ECO:0000259" key="1">
    <source>
        <dbReference type="Pfam" id="PF04471"/>
    </source>
</evidence>
<name>F2KSY1_ARCVS</name>
<evidence type="ECO:0000313" key="3">
    <source>
        <dbReference type="Proteomes" id="UP000008136"/>
    </source>
</evidence>
<organism evidence="2 3">
    <name type="scientific">Archaeoglobus veneficus (strain DSM 11195 / SNP6)</name>
    <dbReference type="NCBI Taxonomy" id="693661"/>
    <lineage>
        <taxon>Archaea</taxon>
        <taxon>Methanobacteriati</taxon>
        <taxon>Methanobacteriota</taxon>
        <taxon>Archaeoglobi</taxon>
        <taxon>Archaeoglobales</taxon>
        <taxon>Archaeoglobaceae</taxon>
        <taxon>Archaeoglobus</taxon>
    </lineage>
</organism>
<evidence type="ECO:0000313" key="2">
    <source>
        <dbReference type="EMBL" id="AEA48125.1"/>
    </source>
</evidence>
<dbReference type="EMBL" id="CP002588">
    <property type="protein sequence ID" value="AEA48125.1"/>
    <property type="molecule type" value="Genomic_DNA"/>
</dbReference>
<dbReference type="OrthoDB" id="26378at2157"/>
<gene>
    <name evidence="2" type="ordered locus">Arcve_2136</name>
</gene>
<dbReference type="STRING" id="693661.Arcve_2136"/>
<dbReference type="HOGENOM" id="CLU_1912261_0_0_2"/>
<keyword evidence="3" id="KW-1185">Reference proteome</keyword>
<dbReference type="eggNOG" id="arCOG03727">
    <property type="taxonomic scope" value="Archaea"/>
</dbReference>
<dbReference type="GO" id="GO:0003677">
    <property type="term" value="F:DNA binding"/>
    <property type="evidence" value="ECO:0007669"/>
    <property type="project" value="InterPro"/>
</dbReference>
<protein>
    <recommendedName>
        <fullName evidence="1">Restriction endonuclease type IV Mrr domain-containing protein</fullName>
    </recommendedName>
</protein>
<accession>F2KSY1</accession>
<dbReference type="InterPro" id="IPR007560">
    <property type="entry name" value="Restrct_endonuc_IV_Mrr"/>
</dbReference>
<dbReference type="SUPFAM" id="SSF52980">
    <property type="entry name" value="Restriction endonuclease-like"/>
    <property type="match status" value="1"/>
</dbReference>
<dbReference type="AlphaFoldDB" id="F2KSY1"/>
<dbReference type="InterPro" id="IPR011335">
    <property type="entry name" value="Restrct_endonuc-II-like"/>
</dbReference>
<feature type="domain" description="Restriction endonuclease type IV Mrr" evidence="1">
    <location>
        <begin position="15"/>
        <end position="70"/>
    </location>
</feature>
<proteinExistence type="predicted"/>
<dbReference type="Proteomes" id="UP000008136">
    <property type="component" value="Chromosome"/>
</dbReference>
<dbReference type="GO" id="GO:0004519">
    <property type="term" value="F:endonuclease activity"/>
    <property type="evidence" value="ECO:0007669"/>
    <property type="project" value="InterPro"/>
</dbReference>
<sequence length="141" mass="16418">MNSQVRQSKKQEVSSWQEFEEATKEILEAHEFKTAFRVVFKDEKGRAEIDVVAERYGFILAIDAKRYTHTWYRASALRKEAKKHAERCKRYEKIVGKKVVPVIVSLIDDSIVEHEGCIVVPFHAFNDFLLNLEAYIDELIG</sequence>
<reference evidence="2 3" key="1">
    <citation type="submission" date="2011-03" db="EMBL/GenBank/DDBJ databases">
        <title>The complete genome of Archaeoglobus veneficus SNP6.</title>
        <authorList>
            <consortium name="US DOE Joint Genome Institute (JGI-PGF)"/>
            <person name="Lucas S."/>
            <person name="Copeland A."/>
            <person name="Lapidus A."/>
            <person name="Bruce D."/>
            <person name="Goodwin L."/>
            <person name="Pitluck S."/>
            <person name="Kyrpides N."/>
            <person name="Mavromatis K."/>
            <person name="Pagani I."/>
            <person name="Ivanova N."/>
            <person name="Mikhailova N."/>
            <person name="Lu M."/>
            <person name="Detter J.C."/>
            <person name="Tapia R."/>
            <person name="Han C."/>
            <person name="Land M."/>
            <person name="Hauser L."/>
            <person name="Markowitz V."/>
            <person name="Cheng J.-F."/>
            <person name="Hugenholtz P."/>
            <person name="Woyke T."/>
            <person name="Wu D."/>
            <person name="Spring S."/>
            <person name="Brambilla E."/>
            <person name="Klenk H.-P."/>
            <person name="Eisen J.A."/>
        </authorList>
    </citation>
    <scope>NUCLEOTIDE SEQUENCE [LARGE SCALE GENOMIC DNA]</scope>
    <source>
        <strain>SNP6</strain>
    </source>
</reference>
<dbReference type="KEGG" id="ave:Arcve_2136"/>
<dbReference type="Pfam" id="PF04471">
    <property type="entry name" value="Mrr_cat"/>
    <property type="match status" value="1"/>
</dbReference>
<dbReference type="GO" id="GO:0009307">
    <property type="term" value="P:DNA restriction-modification system"/>
    <property type="evidence" value="ECO:0007669"/>
    <property type="project" value="InterPro"/>
</dbReference>